<keyword evidence="4 5" id="KW-0472">Membrane</keyword>
<name>A0ABP3SAM7_9CAUL</name>
<dbReference type="InterPro" id="IPR001129">
    <property type="entry name" value="Membr-assoc_MAPEG"/>
</dbReference>
<comment type="caution">
    <text evidence="6">The sequence shown here is derived from an EMBL/GenBank/DDBJ whole genome shotgun (WGS) entry which is preliminary data.</text>
</comment>
<dbReference type="EMBL" id="BAAAGA010000006">
    <property type="protein sequence ID" value="GAA0627894.1"/>
    <property type="molecule type" value="Genomic_DNA"/>
</dbReference>
<evidence type="ECO:0000256" key="5">
    <source>
        <dbReference type="SAM" id="Phobius"/>
    </source>
</evidence>
<dbReference type="InterPro" id="IPR023352">
    <property type="entry name" value="MAPEG-like_dom_sf"/>
</dbReference>
<protein>
    <recommendedName>
        <fullName evidence="8">Glutathione S-transferase</fullName>
    </recommendedName>
</protein>
<feature type="transmembrane region" description="Helical" evidence="5">
    <location>
        <begin position="13"/>
        <end position="33"/>
    </location>
</feature>
<reference evidence="7" key="1">
    <citation type="journal article" date="2019" name="Int. J. Syst. Evol. Microbiol.">
        <title>The Global Catalogue of Microorganisms (GCM) 10K type strain sequencing project: providing services to taxonomists for standard genome sequencing and annotation.</title>
        <authorList>
            <consortium name="The Broad Institute Genomics Platform"/>
            <consortium name="The Broad Institute Genome Sequencing Center for Infectious Disease"/>
            <person name="Wu L."/>
            <person name="Ma J."/>
        </authorList>
    </citation>
    <scope>NUCLEOTIDE SEQUENCE [LARGE SCALE GENOMIC DNA]</scope>
    <source>
        <strain evidence="7">JCM 12928</strain>
    </source>
</reference>
<evidence type="ECO:0000313" key="6">
    <source>
        <dbReference type="EMBL" id="GAA0627894.1"/>
    </source>
</evidence>
<organism evidence="6 7">
    <name type="scientific">Brevundimonas kwangchunensis</name>
    <dbReference type="NCBI Taxonomy" id="322163"/>
    <lineage>
        <taxon>Bacteria</taxon>
        <taxon>Pseudomonadati</taxon>
        <taxon>Pseudomonadota</taxon>
        <taxon>Alphaproteobacteria</taxon>
        <taxon>Caulobacterales</taxon>
        <taxon>Caulobacteraceae</taxon>
        <taxon>Brevundimonas</taxon>
    </lineage>
</organism>
<dbReference type="PANTHER" id="PTHR35814:SF1">
    <property type="entry name" value="GLUTATHIONE S-TRANSFERASE-RELATED"/>
    <property type="match status" value="1"/>
</dbReference>
<dbReference type="PANTHER" id="PTHR35814">
    <property type="match status" value="1"/>
</dbReference>
<gene>
    <name evidence="6" type="ORF">GCM10009422_26200</name>
</gene>
<evidence type="ECO:0000256" key="4">
    <source>
        <dbReference type="ARBA" id="ARBA00023136"/>
    </source>
</evidence>
<dbReference type="Proteomes" id="UP001501352">
    <property type="component" value="Unassembled WGS sequence"/>
</dbReference>
<sequence length="139" mass="14748">MTAAEHLAFRTEAFMAVALWTGLSLLLVLFLSARISAGRRKLKVSVGDGGHDALTVTTRTFGNAIEYIPLALVALAVTAVFYSAPIIHALGGSFFLGRVLHAWGMAQAKQPAIGRMLGMLLTYIPFIAMAGLLIFAAVS</sequence>
<feature type="transmembrane region" description="Helical" evidence="5">
    <location>
        <begin position="116"/>
        <end position="138"/>
    </location>
</feature>
<evidence type="ECO:0008006" key="8">
    <source>
        <dbReference type="Google" id="ProtNLM"/>
    </source>
</evidence>
<accession>A0ABP3SAM7</accession>
<comment type="subcellular location">
    <subcellularLocation>
        <location evidence="1">Membrane</location>
    </subcellularLocation>
</comment>
<evidence type="ECO:0000256" key="1">
    <source>
        <dbReference type="ARBA" id="ARBA00004370"/>
    </source>
</evidence>
<feature type="transmembrane region" description="Helical" evidence="5">
    <location>
        <begin position="67"/>
        <end position="96"/>
    </location>
</feature>
<proteinExistence type="predicted"/>
<dbReference type="Pfam" id="PF01124">
    <property type="entry name" value="MAPEG"/>
    <property type="match status" value="1"/>
</dbReference>
<keyword evidence="2 5" id="KW-0812">Transmembrane</keyword>
<dbReference type="RefSeq" id="WP_343794433.1">
    <property type="nucleotide sequence ID" value="NZ_BAAAGA010000006.1"/>
</dbReference>
<evidence type="ECO:0000256" key="2">
    <source>
        <dbReference type="ARBA" id="ARBA00022692"/>
    </source>
</evidence>
<evidence type="ECO:0000313" key="7">
    <source>
        <dbReference type="Proteomes" id="UP001501352"/>
    </source>
</evidence>
<keyword evidence="3 5" id="KW-1133">Transmembrane helix</keyword>
<keyword evidence="7" id="KW-1185">Reference proteome</keyword>
<dbReference type="Gene3D" id="1.20.120.550">
    <property type="entry name" value="Membrane associated eicosanoid/glutathione metabolism-like domain"/>
    <property type="match status" value="1"/>
</dbReference>
<evidence type="ECO:0000256" key="3">
    <source>
        <dbReference type="ARBA" id="ARBA00022989"/>
    </source>
</evidence>
<dbReference type="SUPFAM" id="SSF161084">
    <property type="entry name" value="MAPEG domain-like"/>
    <property type="match status" value="1"/>
</dbReference>